<dbReference type="AlphaFoldDB" id="A0A923DUD5"/>
<comment type="caution">
    <text evidence="2">The sequence shown here is derived from an EMBL/GenBank/DDBJ whole genome shotgun (WGS) entry which is preliminary data.</text>
</comment>
<accession>A0A923DUD5</accession>
<dbReference type="Proteomes" id="UP000601055">
    <property type="component" value="Unassembled WGS sequence"/>
</dbReference>
<reference evidence="2" key="1">
    <citation type="submission" date="2019-11" db="EMBL/GenBank/DDBJ databases">
        <title>Description of Pedobacter sp. LMG 31464T.</title>
        <authorList>
            <person name="Carlier A."/>
            <person name="Qi S."/>
            <person name="Vandamme P."/>
        </authorList>
    </citation>
    <scope>NUCLEOTIDE SEQUENCE</scope>
    <source>
        <strain evidence="2">LMG 31464</strain>
    </source>
</reference>
<dbReference type="InterPro" id="IPR036249">
    <property type="entry name" value="Thioredoxin-like_sf"/>
</dbReference>
<dbReference type="SUPFAM" id="SSF52833">
    <property type="entry name" value="Thioredoxin-like"/>
    <property type="match status" value="1"/>
</dbReference>
<feature type="chain" id="PRO_5037369207" evidence="1">
    <location>
        <begin position="20"/>
        <end position="457"/>
    </location>
</feature>
<evidence type="ECO:0000256" key="1">
    <source>
        <dbReference type="SAM" id="SignalP"/>
    </source>
</evidence>
<sequence length="457" mass="52101">MKNSLRIILFLLMPFCVCAQNLSDANSYKKALKLAEETHKPLLIIVSIKLPENVNIQVAPNLALKEPDVLKKMKDNFVVFNSDRSDTTMNAIIEKYKIRIYPTFLFLHPNGDAFHSEFGNMSNKNRYLLMLERAIALSKEKSITELAADYSANKTDNETLKKLIELRKRNSITDNAELIEKYVTNLKIDNFNNYEIVLFILEAGPFADGSAYKFAFSNKKITDSIYKNEPLQVRAAINNGIIENTMAKAIRDKNVNQAQAASRVANSNYSFYMLRYYKSVKDTANYLRNATFYYDSRYMNISADSIKKLEAKQQQIALDRNKQALYSPKTTLSQAKIDSIKSSPNTIVKKETISAITSSASLSNSYANSLNSAAWSFYETGTKNINYLLKAVTWSTRSIELNPSASYYDTLAHLFYQLRYFEQAVKTQQTAINQAKIEGRSYENLQEELKKMKAKSL</sequence>
<proteinExistence type="predicted"/>
<dbReference type="Gene3D" id="3.40.30.10">
    <property type="entry name" value="Glutaredoxin"/>
    <property type="match status" value="1"/>
</dbReference>
<name>A0A923DUD5_9SPHI</name>
<keyword evidence="3" id="KW-1185">Reference proteome</keyword>
<feature type="signal peptide" evidence="1">
    <location>
        <begin position="1"/>
        <end position="19"/>
    </location>
</feature>
<keyword evidence="1" id="KW-0732">Signal</keyword>
<dbReference type="RefSeq" id="WP_182920736.1">
    <property type="nucleotide sequence ID" value="NZ_WNXD01000001.1"/>
</dbReference>
<evidence type="ECO:0000313" key="2">
    <source>
        <dbReference type="EMBL" id="MBB2144034.1"/>
    </source>
</evidence>
<dbReference type="SUPFAM" id="SSF48452">
    <property type="entry name" value="TPR-like"/>
    <property type="match status" value="1"/>
</dbReference>
<evidence type="ECO:0000313" key="3">
    <source>
        <dbReference type="Proteomes" id="UP000601055"/>
    </source>
</evidence>
<gene>
    <name evidence="2" type="ORF">GM921_00925</name>
</gene>
<protein>
    <submittedName>
        <fullName evidence="2">Uncharacterized protein</fullName>
    </submittedName>
</protein>
<organism evidence="2 3">
    <name type="scientific">Pedobacter planticolens</name>
    <dbReference type="NCBI Taxonomy" id="2679964"/>
    <lineage>
        <taxon>Bacteria</taxon>
        <taxon>Pseudomonadati</taxon>
        <taxon>Bacteroidota</taxon>
        <taxon>Sphingobacteriia</taxon>
        <taxon>Sphingobacteriales</taxon>
        <taxon>Sphingobacteriaceae</taxon>
        <taxon>Pedobacter</taxon>
    </lineage>
</organism>
<dbReference type="InterPro" id="IPR011990">
    <property type="entry name" value="TPR-like_helical_dom_sf"/>
</dbReference>
<dbReference type="EMBL" id="WNXD01000001">
    <property type="protein sequence ID" value="MBB2144034.1"/>
    <property type="molecule type" value="Genomic_DNA"/>
</dbReference>